<name>A1ZES7_MICM2</name>
<evidence type="ECO:0000313" key="2">
    <source>
        <dbReference type="EMBL" id="EAY31029.1"/>
    </source>
</evidence>
<gene>
    <name evidence="1" type="ORF">M23134_03959</name>
    <name evidence="2" type="ORF">M23134_07436</name>
</gene>
<evidence type="ECO:0000313" key="3">
    <source>
        <dbReference type="Proteomes" id="UP000004095"/>
    </source>
</evidence>
<dbReference type="RefSeq" id="WP_002694175.1">
    <property type="nucleotide sequence ID" value="NZ_AAWS01000004.1"/>
</dbReference>
<dbReference type="EMBL" id="AAWS01000016">
    <property type="protein sequence ID" value="EAY28407.1"/>
    <property type="molecule type" value="Genomic_DNA"/>
</dbReference>
<reference evidence="2 3" key="1">
    <citation type="submission" date="2007-01" db="EMBL/GenBank/DDBJ databases">
        <authorList>
            <person name="Haygood M."/>
            <person name="Podell S."/>
            <person name="Anderson C."/>
            <person name="Hopkinson B."/>
            <person name="Roe K."/>
            <person name="Barbeau K."/>
            <person name="Gaasterland T."/>
            <person name="Ferriera S."/>
            <person name="Johnson J."/>
            <person name="Kravitz S."/>
            <person name="Beeson K."/>
            <person name="Sutton G."/>
            <person name="Rogers Y.-H."/>
            <person name="Friedman R."/>
            <person name="Frazier M."/>
            <person name="Venter J.C."/>
        </authorList>
    </citation>
    <scope>NUCLEOTIDE SEQUENCE [LARGE SCALE GENOMIC DNA]</scope>
    <source>
        <strain evidence="2 3">ATCC 23134</strain>
    </source>
</reference>
<dbReference type="EMBL" id="AAWS01000004">
    <property type="protein sequence ID" value="EAY31029.1"/>
    <property type="molecule type" value="Genomic_DNA"/>
</dbReference>
<keyword evidence="3" id="KW-1185">Reference proteome</keyword>
<accession>A1ZES7</accession>
<dbReference type="Proteomes" id="UP000004095">
    <property type="component" value="Unassembled WGS sequence"/>
</dbReference>
<proteinExistence type="predicted"/>
<comment type="caution">
    <text evidence="2">The sequence shown here is derived from an EMBL/GenBank/DDBJ whole genome shotgun (WGS) entry which is preliminary data.</text>
</comment>
<evidence type="ECO:0000313" key="1">
    <source>
        <dbReference type="EMBL" id="EAY28407.1"/>
    </source>
</evidence>
<dbReference type="AlphaFoldDB" id="A1ZES7"/>
<protein>
    <submittedName>
        <fullName evidence="2">Uncharacterized protein</fullName>
    </submittedName>
</protein>
<organism evidence="2 3">
    <name type="scientific">Microscilla marina ATCC 23134</name>
    <dbReference type="NCBI Taxonomy" id="313606"/>
    <lineage>
        <taxon>Bacteria</taxon>
        <taxon>Pseudomonadati</taxon>
        <taxon>Bacteroidota</taxon>
        <taxon>Cytophagia</taxon>
        <taxon>Cytophagales</taxon>
        <taxon>Microscillaceae</taxon>
        <taxon>Microscilla</taxon>
    </lineage>
</organism>
<sequence length="93" mass="10736">MNQIKQRTIVALSSGIVQITLNGKIEKTTLNLDLIPAKKQQQIGKENHQGKQLTFYSLSEEKWKVIDFEQVSEIRVLTFFTQTMPVTIFKKLI</sequence>